<evidence type="ECO:0000256" key="1">
    <source>
        <dbReference type="SAM" id="SignalP"/>
    </source>
</evidence>
<protein>
    <recommendedName>
        <fullName evidence="3">Secreted protein</fullName>
    </recommendedName>
</protein>
<feature type="signal peptide" evidence="1">
    <location>
        <begin position="1"/>
        <end position="19"/>
    </location>
</feature>
<dbReference type="AlphaFoldDB" id="A0A2C7AVF1"/>
<sequence length="126" mass="13177">MWRRAVPVAMMGMVALTAAGSLIGTESARGESASRTAATTQQATSQGITQSIAVDACGQRAEQTIAKAAPALAVKAHDTLDTAALQRDADRWQVQIGVRIGQKQHLAHCTVTGSATSPAIANFVYW</sequence>
<reference evidence="2" key="1">
    <citation type="submission" date="2016-05" db="EMBL/GenBank/DDBJ databases">
        <authorList>
            <person name="Lavstsen T."/>
            <person name="Jespersen J.S."/>
        </authorList>
    </citation>
    <scope>NUCLEOTIDE SEQUENCE</scope>
    <source>
        <strain evidence="2">PFRJS10</strain>
    </source>
</reference>
<evidence type="ECO:0000313" key="2">
    <source>
        <dbReference type="EMBL" id="SBN39331.1"/>
    </source>
</evidence>
<accession>A0A2C7AVF1</accession>
<keyword evidence="1" id="KW-0732">Signal</keyword>
<gene>
    <name evidence="2" type="ORF">PFR_JS10_1688</name>
</gene>
<feature type="chain" id="PRO_5039516333" description="Secreted protein" evidence="1">
    <location>
        <begin position="20"/>
        <end position="126"/>
    </location>
</feature>
<evidence type="ECO:0008006" key="3">
    <source>
        <dbReference type="Google" id="ProtNLM"/>
    </source>
</evidence>
<name>A0A2C7AVF1_9ACTN</name>
<organism evidence="2">
    <name type="scientific">Propionibacterium freudenreichii</name>
    <dbReference type="NCBI Taxonomy" id="1744"/>
    <lineage>
        <taxon>Bacteria</taxon>
        <taxon>Bacillati</taxon>
        <taxon>Actinomycetota</taxon>
        <taxon>Actinomycetes</taxon>
        <taxon>Propionibacteriales</taxon>
        <taxon>Propionibacteriaceae</taxon>
        <taxon>Propionibacterium</taxon>
    </lineage>
</organism>
<proteinExistence type="predicted"/>
<dbReference type="EMBL" id="LT576035">
    <property type="protein sequence ID" value="SBN39331.1"/>
    <property type="molecule type" value="Genomic_DNA"/>
</dbReference>